<comment type="caution">
    <text evidence="4">The sequence shown here is derived from an EMBL/GenBank/DDBJ whole genome shotgun (WGS) entry which is preliminary data.</text>
</comment>
<keyword evidence="1" id="KW-0496">Mitochondrion</keyword>
<sequence length="272" mass="30020">MDNLRLNSSSQANPLQQNTAITNHNPVRHRDAITAPSAASGGVPEPTPAYLQQSSFPPFPLPSPQPILVVIDLNGTLLHRPRPSSPTHFIERPGASSFLRHCVAHHHVVVWSSAQAPNVERMCAQLLPPDILSRVVAVWGRDRFGLTTADYRRRTQCYKRLTRLWADPGVALSHPIPACAWSQANTVLIDDSAEKARSEPYNAITVPEFGGGARGNSAVEPEDEVLSRVEAYLDTLTWQMDVSAYIRRNPFTMETEEETASPMAQEEEGEAE</sequence>
<dbReference type="GO" id="GO:0005744">
    <property type="term" value="C:TIM23 mitochondrial import inner membrane translocase complex"/>
    <property type="evidence" value="ECO:0007669"/>
    <property type="project" value="UniProtKB-UniRule"/>
</dbReference>
<keyword evidence="5" id="KW-1185">Reference proteome</keyword>
<keyword evidence="1" id="KW-0813">Transport</keyword>
<evidence type="ECO:0000313" key="4">
    <source>
        <dbReference type="EMBL" id="KAK3900833.1"/>
    </source>
</evidence>
<name>A0AAN6MJ51_9PEZI</name>
<keyword evidence="1" id="KW-0809">Transit peptide</keyword>
<keyword evidence="1" id="KW-0653">Protein transport</keyword>
<comment type="subcellular location">
    <subcellularLocation>
        <location evidence="1">Mitochondrion inner membrane</location>
        <topology evidence="1">Single-pass membrane protein</topology>
    </subcellularLocation>
</comment>
<comment type="subunit">
    <text evidence="1">Component of the TIM23 complex.</text>
</comment>
<dbReference type="EMBL" id="MU855633">
    <property type="protein sequence ID" value="KAK3900833.1"/>
    <property type="molecule type" value="Genomic_DNA"/>
</dbReference>
<keyword evidence="1" id="KW-0811">Translocation</keyword>
<feature type="domain" description="FCP1 homology" evidence="3">
    <location>
        <begin position="62"/>
        <end position="236"/>
    </location>
</feature>
<dbReference type="SUPFAM" id="SSF56784">
    <property type="entry name" value="HAD-like"/>
    <property type="match status" value="1"/>
</dbReference>
<comment type="similarity">
    <text evidence="1">Belongs to the TIM50 family.</text>
</comment>
<feature type="compositionally biased region" description="Polar residues" evidence="2">
    <location>
        <begin position="1"/>
        <end position="25"/>
    </location>
</feature>
<protein>
    <recommendedName>
        <fullName evidence="1">Mitochondrial import inner membrane translocase subunit TIM50</fullName>
    </recommendedName>
</protein>
<evidence type="ECO:0000256" key="1">
    <source>
        <dbReference type="RuleBase" id="RU365079"/>
    </source>
</evidence>
<dbReference type="PROSITE" id="PS50969">
    <property type="entry name" value="FCP1"/>
    <property type="match status" value="1"/>
</dbReference>
<reference evidence="4" key="1">
    <citation type="journal article" date="2023" name="Mol. Phylogenet. Evol.">
        <title>Genome-scale phylogeny and comparative genomics of the fungal order Sordariales.</title>
        <authorList>
            <person name="Hensen N."/>
            <person name="Bonometti L."/>
            <person name="Westerberg I."/>
            <person name="Brannstrom I.O."/>
            <person name="Guillou S."/>
            <person name="Cros-Aarteil S."/>
            <person name="Calhoun S."/>
            <person name="Haridas S."/>
            <person name="Kuo A."/>
            <person name="Mondo S."/>
            <person name="Pangilinan J."/>
            <person name="Riley R."/>
            <person name="LaButti K."/>
            <person name="Andreopoulos B."/>
            <person name="Lipzen A."/>
            <person name="Chen C."/>
            <person name="Yan M."/>
            <person name="Daum C."/>
            <person name="Ng V."/>
            <person name="Clum A."/>
            <person name="Steindorff A."/>
            <person name="Ohm R.A."/>
            <person name="Martin F."/>
            <person name="Silar P."/>
            <person name="Natvig D.O."/>
            <person name="Lalanne C."/>
            <person name="Gautier V."/>
            <person name="Ament-Velasquez S.L."/>
            <person name="Kruys A."/>
            <person name="Hutchinson M.I."/>
            <person name="Powell A.J."/>
            <person name="Barry K."/>
            <person name="Miller A.N."/>
            <person name="Grigoriev I.V."/>
            <person name="Debuchy R."/>
            <person name="Gladieux P."/>
            <person name="Hiltunen Thoren M."/>
            <person name="Johannesson H."/>
        </authorList>
    </citation>
    <scope>NUCLEOTIDE SEQUENCE</scope>
    <source>
        <strain evidence="4">CBS 103.79</strain>
    </source>
</reference>
<proteinExistence type="inferred from homology"/>
<comment type="function">
    <text evidence="1">Essential component of the TIM23 complex, a complex that mediates the translocation of transit peptide-containing proteins across the mitochondrial inner membrane.</text>
</comment>
<dbReference type="AlphaFoldDB" id="A0AAN6MJ51"/>
<dbReference type="PANTHER" id="PTHR12210">
    <property type="entry name" value="DULLARD PROTEIN PHOSPHATASE"/>
    <property type="match status" value="1"/>
</dbReference>
<dbReference type="InterPro" id="IPR004274">
    <property type="entry name" value="FCP1_dom"/>
</dbReference>
<accession>A0AAN6MJ51</accession>
<evidence type="ECO:0000313" key="5">
    <source>
        <dbReference type="Proteomes" id="UP001303889"/>
    </source>
</evidence>
<dbReference type="InterPro" id="IPR036412">
    <property type="entry name" value="HAD-like_sf"/>
</dbReference>
<feature type="compositionally biased region" description="Acidic residues" evidence="2">
    <location>
        <begin position="254"/>
        <end position="272"/>
    </location>
</feature>
<gene>
    <name evidence="4" type="ORF">C8A05DRAFT_16906</name>
</gene>
<dbReference type="Gene3D" id="3.40.50.1000">
    <property type="entry name" value="HAD superfamily/HAD-like"/>
    <property type="match status" value="1"/>
</dbReference>
<dbReference type="Pfam" id="PF03031">
    <property type="entry name" value="NIF"/>
    <property type="match status" value="1"/>
</dbReference>
<organism evidence="4 5">
    <name type="scientific">Staphylotrichum tortipilum</name>
    <dbReference type="NCBI Taxonomy" id="2831512"/>
    <lineage>
        <taxon>Eukaryota</taxon>
        <taxon>Fungi</taxon>
        <taxon>Dikarya</taxon>
        <taxon>Ascomycota</taxon>
        <taxon>Pezizomycotina</taxon>
        <taxon>Sordariomycetes</taxon>
        <taxon>Sordariomycetidae</taxon>
        <taxon>Sordariales</taxon>
        <taxon>Chaetomiaceae</taxon>
        <taxon>Staphylotrichum</taxon>
    </lineage>
</organism>
<dbReference type="SMART" id="SM00577">
    <property type="entry name" value="CPDc"/>
    <property type="match status" value="1"/>
</dbReference>
<dbReference type="GO" id="GO:0015031">
    <property type="term" value="P:protein transport"/>
    <property type="evidence" value="ECO:0007669"/>
    <property type="project" value="UniProtKB-KW"/>
</dbReference>
<feature type="region of interest" description="Disordered" evidence="2">
    <location>
        <begin position="253"/>
        <end position="272"/>
    </location>
</feature>
<evidence type="ECO:0000259" key="3">
    <source>
        <dbReference type="PROSITE" id="PS50969"/>
    </source>
</evidence>
<evidence type="ECO:0000256" key="2">
    <source>
        <dbReference type="SAM" id="MobiDB-lite"/>
    </source>
</evidence>
<dbReference type="InterPro" id="IPR050365">
    <property type="entry name" value="TIM50"/>
</dbReference>
<feature type="region of interest" description="Disordered" evidence="2">
    <location>
        <begin position="1"/>
        <end position="56"/>
    </location>
</feature>
<dbReference type="InterPro" id="IPR023214">
    <property type="entry name" value="HAD_sf"/>
</dbReference>
<dbReference type="Proteomes" id="UP001303889">
    <property type="component" value="Unassembled WGS sequence"/>
</dbReference>
<reference evidence="4" key="2">
    <citation type="submission" date="2023-05" db="EMBL/GenBank/DDBJ databases">
        <authorList>
            <consortium name="Lawrence Berkeley National Laboratory"/>
            <person name="Steindorff A."/>
            <person name="Hensen N."/>
            <person name="Bonometti L."/>
            <person name="Westerberg I."/>
            <person name="Brannstrom I.O."/>
            <person name="Guillou S."/>
            <person name="Cros-Aarteil S."/>
            <person name="Calhoun S."/>
            <person name="Haridas S."/>
            <person name="Kuo A."/>
            <person name="Mondo S."/>
            <person name="Pangilinan J."/>
            <person name="Riley R."/>
            <person name="Labutti K."/>
            <person name="Andreopoulos B."/>
            <person name="Lipzen A."/>
            <person name="Chen C."/>
            <person name="Yanf M."/>
            <person name="Daum C."/>
            <person name="Ng V."/>
            <person name="Clum A."/>
            <person name="Ohm R."/>
            <person name="Martin F."/>
            <person name="Silar P."/>
            <person name="Natvig D."/>
            <person name="Lalanne C."/>
            <person name="Gautier V."/>
            <person name="Ament-Velasquez S.L."/>
            <person name="Kruys A."/>
            <person name="Hutchinson M.I."/>
            <person name="Powell A.J."/>
            <person name="Barry K."/>
            <person name="Miller A.N."/>
            <person name="Grigoriev I.V."/>
            <person name="Debuchy R."/>
            <person name="Gladieux P."/>
            <person name="Thoren M.H."/>
            <person name="Johannesson H."/>
        </authorList>
    </citation>
    <scope>NUCLEOTIDE SEQUENCE</scope>
    <source>
        <strain evidence="4">CBS 103.79</strain>
    </source>
</reference>